<keyword evidence="2" id="KW-0812">Transmembrane</keyword>
<evidence type="ECO:0000313" key="5">
    <source>
        <dbReference type="Proteomes" id="UP000663848"/>
    </source>
</evidence>
<proteinExistence type="predicted"/>
<keyword evidence="2" id="KW-0472">Membrane</keyword>
<reference evidence="4" key="1">
    <citation type="submission" date="2021-02" db="EMBL/GenBank/DDBJ databases">
        <authorList>
            <person name="Nowell W R."/>
        </authorList>
    </citation>
    <scope>NUCLEOTIDE SEQUENCE</scope>
</reference>
<gene>
    <name evidence="3" type="ORF">GRG538_LOCUS25573</name>
    <name evidence="4" type="ORF">QYT958_LOCUS10275</name>
</gene>
<evidence type="ECO:0000313" key="4">
    <source>
        <dbReference type="EMBL" id="CAF4581140.1"/>
    </source>
</evidence>
<accession>A0A821AIZ9</accession>
<dbReference type="Proteomes" id="UP000663848">
    <property type="component" value="Unassembled WGS sequence"/>
</dbReference>
<evidence type="ECO:0000256" key="1">
    <source>
        <dbReference type="SAM" id="MobiDB-lite"/>
    </source>
</evidence>
<comment type="caution">
    <text evidence="4">The sequence shown here is derived from an EMBL/GenBank/DDBJ whole genome shotgun (WGS) entry which is preliminary data.</text>
</comment>
<name>A0A821AIZ9_9BILA</name>
<evidence type="ECO:0000313" key="3">
    <source>
        <dbReference type="EMBL" id="CAF3657964.1"/>
    </source>
</evidence>
<dbReference type="AlphaFoldDB" id="A0A821AIZ9"/>
<feature type="transmembrane region" description="Helical" evidence="2">
    <location>
        <begin position="12"/>
        <end position="31"/>
    </location>
</feature>
<feature type="region of interest" description="Disordered" evidence="1">
    <location>
        <begin position="40"/>
        <end position="61"/>
    </location>
</feature>
<keyword evidence="2" id="KW-1133">Transmembrane helix</keyword>
<sequence>MTPTNDSYILLYTIVIPLLILGIILFLIFCYSRHRRNNNNNNNNNNHHHHHHSPCTDTLKSSIKPRQPLIHHNDVMFPSAKSHTSNDYLADSVDSIPVHRQYQQQRYGPSTASDLASLASSNPYYTRVQAL</sequence>
<organism evidence="4 5">
    <name type="scientific">Rotaria socialis</name>
    <dbReference type="NCBI Taxonomy" id="392032"/>
    <lineage>
        <taxon>Eukaryota</taxon>
        <taxon>Metazoa</taxon>
        <taxon>Spiralia</taxon>
        <taxon>Gnathifera</taxon>
        <taxon>Rotifera</taxon>
        <taxon>Eurotatoria</taxon>
        <taxon>Bdelloidea</taxon>
        <taxon>Philodinida</taxon>
        <taxon>Philodinidae</taxon>
        <taxon>Rotaria</taxon>
    </lineage>
</organism>
<protein>
    <submittedName>
        <fullName evidence="4">Uncharacterized protein</fullName>
    </submittedName>
</protein>
<evidence type="ECO:0000256" key="2">
    <source>
        <dbReference type="SAM" id="Phobius"/>
    </source>
</evidence>
<dbReference type="EMBL" id="CAJNYT010004362">
    <property type="protein sequence ID" value="CAF3657964.1"/>
    <property type="molecule type" value="Genomic_DNA"/>
</dbReference>
<dbReference type="Proteomes" id="UP000663872">
    <property type="component" value="Unassembled WGS sequence"/>
</dbReference>
<dbReference type="EMBL" id="CAJOBR010001131">
    <property type="protein sequence ID" value="CAF4581140.1"/>
    <property type="molecule type" value="Genomic_DNA"/>
</dbReference>